<keyword evidence="7 11" id="KW-0456">Lyase</keyword>
<comment type="pathway">
    <text evidence="3">Cofactor biosynthesis; adenosylcobalamin biosynthesis.</text>
</comment>
<evidence type="ECO:0000256" key="8">
    <source>
        <dbReference type="ARBA" id="ARBA00029996"/>
    </source>
</evidence>
<dbReference type="GO" id="GO:0048472">
    <property type="term" value="F:threonine-phosphate decarboxylase activity"/>
    <property type="evidence" value="ECO:0007669"/>
    <property type="project" value="UniProtKB-EC"/>
</dbReference>
<feature type="domain" description="Aminotransferase class I/classII large" evidence="10">
    <location>
        <begin position="26"/>
        <end position="357"/>
    </location>
</feature>
<dbReference type="CDD" id="cd00609">
    <property type="entry name" value="AAT_like"/>
    <property type="match status" value="1"/>
</dbReference>
<sequence>MSGINAFEHGGNLYAKIRETGGGSSEILDFSANINPLGISDKIRQTLHESLESIIHYPDAQGYALKNAINQHYRVDSASITIGNGAVELMYILCHMLAPKRVLVTAPTFSEYERAARASGANIEYFYLDERDSFEIDIEKLMKRFTDIDVIFICNPNNPTGTLLTNKQLEKLLEVAKIQNTYVVIDESFIDFLPNADTYTCRHLLTQYENLIILHSLTKFYAIPGLRLGFSLASPRITIMLHAGKDPWNVNTLAQNAGVVALSDNDYQQLSQDYVAEAKIELYNNLLAIKNLKPYLPSVNFILINIKETAMTAKQLRNVMEKHNILIRDCSNYPGLSSEYIRVAVKHKEQNRILIDTLKRLLGGI</sequence>
<dbReference type="RefSeq" id="WP_229533898.1">
    <property type="nucleotide sequence ID" value="NZ_JAJHJB010000003.1"/>
</dbReference>
<evidence type="ECO:0000256" key="1">
    <source>
        <dbReference type="ARBA" id="ARBA00001933"/>
    </source>
</evidence>
<dbReference type="EMBL" id="JAJHJB010000003">
    <property type="protein sequence ID" value="MCC5464426.1"/>
    <property type="molecule type" value="Genomic_DNA"/>
</dbReference>
<accession>A0ABS8HP65</accession>
<keyword evidence="5" id="KW-0169">Cobalamin biosynthesis</keyword>
<dbReference type="InterPro" id="IPR015422">
    <property type="entry name" value="PyrdxlP-dep_Trfase_small"/>
</dbReference>
<evidence type="ECO:0000256" key="9">
    <source>
        <dbReference type="ARBA" id="ARBA00048531"/>
    </source>
</evidence>
<dbReference type="InterPro" id="IPR005860">
    <property type="entry name" value="CobD"/>
</dbReference>
<dbReference type="Gene3D" id="3.40.640.10">
    <property type="entry name" value="Type I PLP-dependent aspartate aminotransferase-like (Major domain)"/>
    <property type="match status" value="1"/>
</dbReference>
<organism evidence="11 12">
    <name type="scientific">Pelosinus baikalensis</name>
    <dbReference type="NCBI Taxonomy" id="2892015"/>
    <lineage>
        <taxon>Bacteria</taxon>
        <taxon>Bacillati</taxon>
        <taxon>Bacillota</taxon>
        <taxon>Negativicutes</taxon>
        <taxon>Selenomonadales</taxon>
        <taxon>Sporomusaceae</taxon>
        <taxon>Pelosinus</taxon>
    </lineage>
</organism>
<dbReference type="PROSITE" id="PS00105">
    <property type="entry name" value="AA_TRANSFER_CLASS_1"/>
    <property type="match status" value="1"/>
</dbReference>
<dbReference type="InterPro" id="IPR015424">
    <property type="entry name" value="PyrdxlP-dep_Trfase"/>
</dbReference>
<dbReference type="Proteomes" id="UP001165492">
    <property type="component" value="Unassembled WGS sequence"/>
</dbReference>
<evidence type="ECO:0000256" key="4">
    <source>
        <dbReference type="ARBA" id="ARBA00012285"/>
    </source>
</evidence>
<dbReference type="PANTHER" id="PTHR42885:SF1">
    <property type="entry name" value="THREONINE-PHOSPHATE DECARBOXYLASE"/>
    <property type="match status" value="1"/>
</dbReference>
<dbReference type="Pfam" id="PF00155">
    <property type="entry name" value="Aminotran_1_2"/>
    <property type="match status" value="1"/>
</dbReference>
<comment type="function">
    <text evidence="2">Decarboxylates L-threonine-O-3-phosphate to yield (R)-1-amino-2-propanol O-2-phosphate, the precursor for the linkage between the nucleotide loop and the corrin ring in cobalamin.</text>
</comment>
<dbReference type="Gene3D" id="3.90.1150.10">
    <property type="entry name" value="Aspartate Aminotransferase, domain 1"/>
    <property type="match status" value="1"/>
</dbReference>
<keyword evidence="12" id="KW-1185">Reference proteome</keyword>
<comment type="caution">
    <text evidence="11">The sequence shown here is derived from an EMBL/GenBank/DDBJ whole genome shotgun (WGS) entry which is preliminary data.</text>
</comment>
<dbReference type="EC" id="4.1.1.81" evidence="4"/>
<evidence type="ECO:0000313" key="12">
    <source>
        <dbReference type="Proteomes" id="UP001165492"/>
    </source>
</evidence>
<evidence type="ECO:0000256" key="2">
    <source>
        <dbReference type="ARBA" id="ARBA00003444"/>
    </source>
</evidence>
<dbReference type="NCBIfam" id="TIGR01140">
    <property type="entry name" value="L_thr_O3P_dcar"/>
    <property type="match status" value="1"/>
</dbReference>
<name>A0ABS8HP65_9FIRM</name>
<evidence type="ECO:0000256" key="5">
    <source>
        <dbReference type="ARBA" id="ARBA00022573"/>
    </source>
</evidence>
<comment type="catalytic activity">
    <reaction evidence="9">
        <text>O-phospho-L-threonine + H(+) = (R)-1-aminopropan-2-yl phosphate + CO2</text>
        <dbReference type="Rhea" id="RHEA:11492"/>
        <dbReference type="ChEBI" id="CHEBI:15378"/>
        <dbReference type="ChEBI" id="CHEBI:16526"/>
        <dbReference type="ChEBI" id="CHEBI:58563"/>
        <dbReference type="ChEBI" id="CHEBI:58675"/>
        <dbReference type="EC" id="4.1.1.81"/>
    </reaction>
</comment>
<dbReference type="InterPro" id="IPR015421">
    <property type="entry name" value="PyrdxlP-dep_Trfase_major"/>
</dbReference>
<comment type="cofactor">
    <cofactor evidence="1">
        <name>pyridoxal 5'-phosphate</name>
        <dbReference type="ChEBI" id="CHEBI:597326"/>
    </cofactor>
</comment>
<evidence type="ECO:0000313" key="11">
    <source>
        <dbReference type="EMBL" id="MCC5464426.1"/>
    </source>
</evidence>
<evidence type="ECO:0000256" key="7">
    <source>
        <dbReference type="ARBA" id="ARBA00023239"/>
    </source>
</evidence>
<protein>
    <recommendedName>
        <fullName evidence="4">threonine-phosphate decarboxylase</fullName>
        <ecNumber evidence="4">4.1.1.81</ecNumber>
    </recommendedName>
    <alternativeName>
        <fullName evidence="8">L-threonine-O-3-phosphate decarboxylase</fullName>
    </alternativeName>
</protein>
<reference evidence="11" key="1">
    <citation type="submission" date="2021-11" db="EMBL/GenBank/DDBJ databases">
        <title>Description of a new species Pelosinus isolated from the bottom sediments of Lake Baikal.</title>
        <authorList>
            <person name="Zakharyuk A."/>
        </authorList>
    </citation>
    <scope>NUCLEOTIDE SEQUENCE</scope>
    <source>
        <strain evidence="11">Bkl1</strain>
    </source>
</reference>
<proteinExistence type="predicted"/>
<keyword evidence="6" id="KW-0663">Pyridoxal phosphate</keyword>
<evidence type="ECO:0000256" key="3">
    <source>
        <dbReference type="ARBA" id="ARBA00004953"/>
    </source>
</evidence>
<dbReference type="InterPro" id="IPR004838">
    <property type="entry name" value="NHTrfase_class1_PyrdxlP-BS"/>
</dbReference>
<dbReference type="SUPFAM" id="SSF53383">
    <property type="entry name" value="PLP-dependent transferases"/>
    <property type="match status" value="1"/>
</dbReference>
<dbReference type="InterPro" id="IPR004839">
    <property type="entry name" value="Aminotransferase_I/II_large"/>
</dbReference>
<dbReference type="PANTHER" id="PTHR42885">
    <property type="entry name" value="HISTIDINOL-PHOSPHATE AMINOTRANSFERASE-RELATED"/>
    <property type="match status" value="1"/>
</dbReference>
<evidence type="ECO:0000256" key="6">
    <source>
        <dbReference type="ARBA" id="ARBA00022898"/>
    </source>
</evidence>
<evidence type="ECO:0000259" key="10">
    <source>
        <dbReference type="Pfam" id="PF00155"/>
    </source>
</evidence>
<gene>
    <name evidence="11" type="primary">cobD</name>
    <name evidence="11" type="ORF">LMF89_03495</name>
</gene>